<accession>A0AAV9EHJ7</accession>
<organism evidence="16 17">
    <name type="scientific">Acorus calamus</name>
    <name type="common">Sweet flag</name>
    <dbReference type="NCBI Taxonomy" id="4465"/>
    <lineage>
        <taxon>Eukaryota</taxon>
        <taxon>Viridiplantae</taxon>
        <taxon>Streptophyta</taxon>
        <taxon>Embryophyta</taxon>
        <taxon>Tracheophyta</taxon>
        <taxon>Spermatophyta</taxon>
        <taxon>Magnoliopsida</taxon>
        <taxon>Liliopsida</taxon>
        <taxon>Acoraceae</taxon>
        <taxon>Acorus</taxon>
    </lineage>
</organism>
<dbReference type="SUPFAM" id="SSF57850">
    <property type="entry name" value="RING/U-box"/>
    <property type="match status" value="1"/>
</dbReference>
<dbReference type="PROSITE" id="PS50089">
    <property type="entry name" value="ZF_RING_2"/>
    <property type="match status" value="1"/>
</dbReference>
<evidence type="ECO:0000313" key="16">
    <source>
        <dbReference type="EMBL" id="KAK1312414.1"/>
    </source>
</evidence>
<dbReference type="EC" id="2.3.2.27" evidence="4"/>
<evidence type="ECO:0000256" key="4">
    <source>
        <dbReference type="ARBA" id="ARBA00012483"/>
    </source>
</evidence>
<evidence type="ECO:0000256" key="13">
    <source>
        <dbReference type="PROSITE-ProRule" id="PRU00175"/>
    </source>
</evidence>
<dbReference type="Proteomes" id="UP001180020">
    <property type="component" value="Unassembled WGS sequence"/>
</dbReference>
<dbReference type="SMART" id="SM00184">
    <property type="entry name" value="RING"/>
    <property type="match status" value="1"/>
</dbReference>
<dbReference type="GO" id="GO:0061630">
    <property type="term" value="F:ubiquitin protein ligase activity"/>
    <property type="evidence" value="ECO:0007669"/>
    <property type="project" value="UniProtKB-EC"/>
</dbReference>
<evidence type="ECO:0000256" key="9">
    <source>
        <dbReference type="ARBA" id="ARBA00022786"/>
    </source>
</evidence>
<dbReference type="EMBL" id="JAUJYO010000007">
    <property type="protein sequence ID" value="KAK1312414.1"/>
    <property type="molecule type" value="Genomic_DNA"/>
</dbReference>
<reference evidence="16" key="1">
    <citation type="journal article" date="2023" name="Nat. Commun.">
        <title>Diploid and tetraploid genomes of Acorus and the evolution of monocots.</title>
        <authorList>
            <person name="Ma L."/>
            <person name="Liu K.W."/>
            <person name="Li Z."/>
            <person name="Hsiao Y.Y."/>
            <person name="Qi Y."/>
            <person name="Fu T."/>
            <person name="Tang G.D."/>
            <person name="Zhang D."/>
            <person name="Sun W.H."/>
            <person name="Liu D.K."/>
            <person name="Li Y."/>
            <person name="Chen G.Z."/>
            <person name="Liu X.D."/>
            <person name="Liao X.Y."/>
            <person name="Jiang Y.T."/>
            <person name="Yu X."/>
            <person name="Hao Y."/>
            <person name="Huang J."/>
            <person name="Zhao X.W."/>
            <person name="Ke S."/>
            <person name="Chen Y.Y."/>
            <person name="Wu W.L."/>
            <person name="Hsu J.L."/>
            <person name="Lin Y.F."/>
            <person name="Huang M.D."/>
            <person name="Li C.Y."/>
            <person name="Huang L."/>
            <person name="Wang Z.W."/>
            <person name="Zhao X."/>
            <person name="Zhong W.Y."/>
            <person name="Peng D.H."/>
            <person name="Ahmad S."/>
            <person name="Lan S."/>
            <person name="Zhang J.S."/>
            <person name="Tsai W.C."/>
            <person name="Van de Peer Y."/>
            <person name="Liu Z.J."/>
        </authorList>
    </citation>
    <scope>NUCLEOTIDE SEQUENCE</scope>
    <source>
        <strain evidence="16">CP</strain>
    </source>
</reference>
<reference evidence="16" key="2">
    <citation type="submission" date="2023-06" db="EMBL/GenBank/DDBJ databases">
        <authorList>
            <person name="Ma L."/>
            <person name="Liu K.-W."/>
            <person name="Li Z."/>
            <person name="Hsiao Y.-Y."/>
            <person name="Qi Y."/>
            <person name="Fu T."/>
            <person name="Tang G."/>
            <person name="Zhang D."/>
            <person name="Sun W.-H."/>
            <person name="Liu D.-K."/>
            <person name="Li Y."/>
            <person name="Chen G.-Z."/>
            <person name="Liu X.-D."/>
            <person name="Liao X.-Y."/>
            <person name="Jiang Y.-T."/>
            <person name="Yu X."/>
            <person name="Hao Y."/>
            <person name="Huang J."/>
            <person name="Zhao X.-W."/>
            <person name="Ke S."/>
            <person name="Chen Y.-Y."/>
            <person name="Wu W.-L."/>
            <person name="Hsu J.-L."/>
            <person name="Lin Y.-F."/>
            <person name="Huang M.-D."/>
            <person name="Li C.-Y."/>
            <person name="Huang L."/>
            <person name="Wang Z.-W."/>
            <person name="Zhao X."/>
            <person name="Zhong W.-Y."/>
            <person name="Peng D.-H."/>
            <person name="Ahmad S."/>
            <person name="Lan S."/>
            <person name="Zhang J.-S."/>
            <person name="Tsai W.-C."/>
            <person name="Van De Peer Y."/>
            <person name="Liu Z.-J."/>
        </authorList>
    </citation>
    <scope>NUCLEOTIDE SEQUENCE</scope>
    <source>
        <strain evidence="16">CP</strain>
        <tissue evidence="16">Leaves</tissue>
    </source>
</reference>
<gene>
    <name evidence="16" type="primary">ATL44</name>
    <name evidence="16" type="ORF">QJS10_CPA07g01156</name>
</gene>
<comment type="pathway">
    <text evidence="3">Protein modification; protein ubiquitination.</text>
</comment>
<feature type="transmembrane region" description="Helical" evidence="14">
    <location>
        <begin position="39"/>
        <end position="58"/>
    </location>
</feature>
<keyword evidence="8 13" id="KW-0863">Zinc-finger</keyword>
<keyword evidence="5" id="KW-0808">Transferase</keyword>
<evidence type="ECO:0000313" key="17">
    <source>
        <dbReference type="Proteomes" id="UP001180020"/>
    </source>
</evidence>
<evidence type="ECO:0000256" key="8">
    <source>
        <dbReference type="ARBA" id="ARBA00022771"/>
    </source>
</evidence>
<feature type="domain" description="RING-type" evidence="15">
    <location>
        <begin position="107"/>
        <end position="149"/>
    </location>
</feature>
<evidence type="ECO:0000256" key="3">
    <source>
        <dbReference type="ARBA" id="ARBA00004906"/>
    </source>
</evidence>
<proteinExistence type="predicted"/>
<evidence type="ECO:0000256" key="11">
    <source>
        <dbReference type="ARBA" id="ARBA00022989"/>
    </source>
</evidence>
<comment type="catalytic activity">
    <reaction evidence="1">
        <text>S-ubiquitinyl-[E2 ubiquitin-conjugating enzyme]-L-cysteine + [acceptor protein]-L-lysine = [E2 ubiquitin-conjugating enzyme]-L-cysteine + N(6)-ubiquitinyl-[acceptor protein]-L-lysine.</text>
        <dbReference type="EC" id="2.3.2.27"/>
    </reaction>
</comment>
<dbReference type="PANTHER" id="PTHR46913">
    <property type="entry name" value="RING-H2 FINGER PROTEIN ATL16"/>
    <property type="match status" value="1"/>
</dbReference>
<dbReference type="Pfam" id="PF13639">
    <property type="entry name" value="zf-RING_2"/>
    <property type="match status" value="1"/>
</dbReference>
<name>A0AAV9EHJ7_ACOCL</name>
<evidence type="ECO:0000256" key="10">
    <source>
        <dbReference type="ARBA" id="ARBA00022833"/>
    </source>
</evidence>
<dbReference type="InterPro" id="IPR013083">
    <property type="entry name" value="Znf_RING/FYVE/PHD"/>
</dbReference>
<evidence type="ECO:0000256" key="12">
    <source>
        <dbReference type="ARBA" id="ARBA00023136"/>
    </source>
</evidence>
<evidence type="ECO:0000256" key="6">
    <source>
        <dbReference type="ARBA" id="ARBA00022692"/>
    </source>
</evidence>
<keyword evidence="11 14" id="KW-1133">Transmembrane helix</keyword>
<keyword evidence="10" id="KW-0862">Zinc</keyword>
<evidence type="ECO:0000256" key="5">
    <source>
        <dbReference type="ARBA" id="ARBA00022679"/>
    </source>
</evidence>
<dbReference type="GO" id="GO:0016567">
    <property type="term" value="P:protein ubiquitination"/>
    <property type="evidence" value="ECO:0007669"/>
    <property type="project" value="InterPro"/>
</dbReference>
<dbReference type="PANTHER" id="PTHR46913:SF1">
    <property type="entry name" value="RING-H2 FINGER PROTEIN ATL16"/>
    <property type="match status" value="1"/>
</dbReference>
<evidence type="ECO:0000256" key="14">
    <source>
        <dbReference type="SAM" id="Phobius"/>
    </source>
</evidence>
<comment type="caution">
    <text evidence="16">The sequence shown here is derived from an EMBL/GenBank/DDBJ whole genome shotgun (WGS) entry which is preliminary data.</text>
</comment>
<evidence type="ECO:0000256" key="2">
    <source>
        <dbReference type="ARBA" id="ARBA00004167"/>
    </source>
</evidence>
<dbReference type="InterPro" id="IPR044600">
    <property type="entry name" value="ATL1/ATL16-like"/>
</dbReference>
<dbReference type="Gene3D" id="3.30.40.10">
    <property type="entry name" value="Zinc/RING finger domain, C3HC4 (zinc finger)"/>
    <property type="match status" value="1"/>
</dbReference>
<keyword evidence="12 14" id="KW-0472">Membrane</keyword>
<comment type="subcellular location">
    <subcellularLocation>
        <location evidence="2">Membrane</location>
        <topology evidence="2">Single-pass membrane protein</topology>
    </subcellularLocation>
</comment>
<keyword evidence="7" id="KW-0479">Metal-binding</keyword>
<evidence type="ECO:0000256" key="1">
    <source>
        <dbReference type="ARBA" id="ARBA00000900"/>
    </source>
</evidence>
<dbReference type="GO" id="GO:0008270">
    <property type="term" value="F:zinc ion binding"/>
    <property type="evidence" value="ECO:0007669"/>
    <property type="project" value="UniProtKB-KW"/>
</dbReference>
<dbReference type="AlphaFoldDB" id="A0AAV9EHJ7"/>
<sequence>MTFNDKNKMATSQHPNHPFHFHFHYTNFDDNNFKLTRQSLLPVLCLLLLLLTLFFLYSRWVRHRHRHRNATAPNHHPPSSSVGLDKSTINSIPTRAHRRARDTEAQCLICLDDFVDGEAVKALPPCAHAYHAECVDRWLVARSSCPVCRASLSV</sequence>
<dbReference type="GO" id="GO:0016020">
    <property type="term" value="C:membrane"/>
    <property type="evidence" value="ECO:0007669"/>
    <property type="project" value="UniProtKB-SubCell"/>
</dbReference>
<evidence type="ECO:0000256" key="7">
    <source>
        <dbReference type="ARBA" id="ARBA00022723"/>
    </source>
</evidence>
<dbReference type="InterPro" id="IPR001841">
    <property type="entry name" value="Znf_RING"/>
</dbReference>
<protein>
    <recommendedName>
        <fullName evidence="4">RING-type E3 ubiquitin transferase</fullName>
        <ecNumber evidence="4">2.3.2.27</ecNumber>
    </recommendedName>
</protein>
<keyword evidence="6 14" id="KW-0812">Transmembrane</keyword>
<keyword evidence="17" id="KW-1185">Reference proteome</keyword>
<keyword evidence="9" id="KW-0833">Ubl conjugation pathway</keyword>
<evidence type="ECO:0000259" key="15">
    <source>
        <dbReference type="PROSITE" id="PS50089"/>
    </source>
</evidence>